<reference evidence="3" key="1">
    <citation type="submission" date="2023-04" db="EMBL/GenBank/DDBJ databases">
        <title>Phytophthora lilii NBRC 32176.</title>
        <authorList>
            <person name="Ichikawa N."/>
            <person name="Sato H."/>
            <person name="Tonouchi N."/>
        </authorList>
    </citation>
    <scope>NUCLEOTIDE SEQUENCE</scope>
    <source>
        <strain evidence="3">NBRC 32176</strain>
    </source>
</reference>
<keyword evidence="1" id="KW-0175">Coiled coil</keyword>
<evidence type="ECO:0000256" key="1">
    <source>
        <dbReference type="SAM" id="Coils"/>
    </source>
</evidence>
<evidence type="ECO:0000313" key="4">
    <source>
        <dbReference type="Proteomes" id="UP001165083"/>
    </source>
</evidence>
<protein>
    <submittedName>
        <fullName evidence="3">Unnamed protein product</fullName>
    </submittedName>
</protein>
<name>A0A9W6X7S3_9STRA</name>
<keyword evidence="4" id="KW-1185">Reference proteome</keyword>
<dbReference type="EMBL" id="BSXW01001055">
    <property type="protein sequence ID" value="GMF33229.1"/>
    <property type="molecule type" value="Genomic_DNA"/>
</dbReference>
<organism evidence="3 4">
    <name type="scientific">Phytophthora lilii</name>
    <dbReference type="NCBI Taxonomy" id="2077276"/>
    <lineage>
        <taxon>Eukaryota</taxon>
        <taxon>Sar</taxon>
        <taxon>Stramenopiles</taxon>
        <taxon>Oomycota</taxon>
        <taxon>Peronosporomycetes</taxon>
        <taxon>Peronosporales</taxon>
        <taxon>Peronosporaceae</taxon>
        <taxon>Phytophthora</taxon>
    </lineage>
</organism>
<evidence type="ECO:0000313" key="3">
    <source>
        <dbReference type="EMBL" id="GMF33229.1"/>
    </source>
</evidence>
<gene>
    <name evidence="3" type="ORF">Plil01_001417200</name>
</gene>
<feature type="chain" id="PRO_5040967152" evidence="2">
    <location>
        <begin position="23"/>
        <end position="290"/>
    </location>
</feature>
<sequence>MGCFDTWCLLKIFVSRFVFVLASIAMQCVGCVNESTRSGVYRGDSLHFLCGLEQIAVNCCWCTFLKKEKTRPSNLAFISKEDFQLAAQPTRRDRNESRDSPTSTMALLPSANWRWSVYPGVLASLAASWLQSDPSIVQLMHEKEKLEEKNRDSQAQITALNQQLKEEKDSLVSLKQHLAQTCATCTDSNDAQVLITALKQRLKEEQDANAKLKQKLTDLEKLCELDKAEITKLKNRFNERKVAAEIARLENQVAALELEKKLRDKNRLLALQRHVLKAHCTNESCTECSK</sequence>
<evidence type="ECO:0000256" key="2">
    <source>
        <dbReference type="SAM" id="SignalP"/>
    </source>
</evidence>
<keyword evidence="2" id="KW-0732">Signal</keyword>
<dbReference type="AlphaFoldDB" id="A0A9W6X7S3"/>
<accession>A0A9W6X7S3</accession>
<feature type="coiled-coil region" evidence="1">
    <location>
        <begin position="136"/>
        <end position="266"/>
    </location>
</feature>
<dbReference type="Proteomes" id="UP001165083">
    <property type="component" value="Unassembled WGS sequence"/>
</dbReference>
<feature type="signal peptide" evidence="2">
    <location>
        <begin position="1"/>
        <end position="22"/>
    </location>
</feature>
<proteinExistence type="predicted"/>
<comment type="caution">
    <text evidence="3">The sequence shown here is derived from an EMBL/GenBank/DDBJ whole genome shotgun (WGS) entry which is preliminary data.</text>
</comment>
<dbReference type="OrthoDB" id="10595740at2759"/>